<dbReference type="InterPro" id="IPR015404">
    <property type="entry name" value="Vps5_C"/>
</dbReference>
<dbReference type="GO" id="GO:0005768">
    <property type="term" value="C:endosome"/>
    <property type="evidence" value="ECO:0007669"/>
    <property type="project" value="TreeGrafter"/>
</dbReference>
<keyword evidence="2 4" id="KW-0813">Transport</keyword>
<feature type="domain" description="PX" evidence="5">
    <location>
        <begin position="56"/>
        <end position="203"/>
    </location>
</feature>
<dbReference type="GO" id="GO:0042147">
    <property type="term" value="P:retrograde transport, endosome to Golgi"/>
    <property type="evidence" value="ECO:0007669"/>
    <property type="project" value="TreeGrafter"/>
</dbReference>
<reference evidence="6" key="2">
    <citation type="submission" date="2025-09" db="UniProtKB">
        <authorList>
            <consortium name="Ensembl"/>
        </authorList>
    </citation>
    <scope>IDENTIFICATION</scope>
</reference>
<accession>A0A671QNZ7</accession>
<protein>
    <recommendedName>
        <fullName evidence="4">Sorting nexin</fullName>
    </recommendedName>
</protein>
<dbReference type="SUPFAM" id="SSF64268">
    <property type="entry name" value="PX domain"/>
    <property type="match status" value="1"/>
</dbReference>
<dbReference type="GO" id="GO:0005829">
    <property type="term" value="C:cytosol"/>
    <property type="evidence" value="ECO:0007669"/>
    <property type="project" value="GOC"/>
</dbReference>
<dbReference type="PANTHER" id="PTHR45850">
    <property type="entry name" value="SORTING NEXIN FAMILY MEMBER"/>
    <property type="match status" value="1"/>
</dbReference>
<dbReference type="AlphaFoldDB" id="A0A671QNZ7"/>
<name>A0A671QNZ7_9TELE</name>
<keyword evidence="3 4" id="KW-0653">Protein transport</keyword>
<sequence>MKKNVYSYSSCILETLPLRVQQSSFSSTFPGKRLGQAAWSSEGFGSHWVRSVSVDLNNDASLVIDIPDALCERDKVKFTVHTKTTLSSFQKPEFSVPRQHEEFIWLHDTIVETEEYAGLIIPPAPPKPDFEGPREKMHKLGEGESSMTKEEYAKMKQELEAEYLAVFKKTVQVHEVFLQRLSSHPIFRKDRNFQIFLEYDQDLSVRRKNAKEMFGGFFKNMVKSADEVLISGVKEVDEFFEQEKTFLLDYSSKIKDASAKAEKMTRSHKNVADDYNHISGALNSTAADNNTAFKKHLEKYAEVFEKLRKLEDRVASDQELKLTELLRYYTRDIQAAKDLLYRRARALADNENSNKALDKARLKGKDIAQAEENQKQCLQKFDKLSESGKKELTSFKARRVVAFRKNLIEMTELEIKHAKVRRLKCCVYHYMFTRQCSGSHGKPGNMREF</sequence>
<evidence type="ECO:0000313" key="7">
    <source>
        <dbReference type="Proteomes" id="UP000472260"/>
    </source>
</evidence>
<keyword evidence="7" id="KW-1185">Reference proteome</keyword>
<dbReference type="Gene3D" id="1.20.1270.60">
    <property type="entry name" value="Arfaptin homology (AH) domain/BAR domain"/>
    <property type="match status" value="1"/>
</dbReference>
<dbReference type="InterPro" id="IPR001683">
    <property type="entry name" value="PX_dom"/>
</dbReference>
<dbReference type="Proteomes" id="UP000472260">
    <property type="component" value="Unassembled WGS sequence"/>
</dbReference>
<dbReference type="InterPro" id="IPR014637">
    <property type="entry name" value="SNX5/SNX6/SNX32"/>
</dbReference>
<organism evidence="6 7">
    <name type="scientific">Sinocyclocheilus anshuiensis</name>
    <dbReference type="NCBI Taxonomy" id="1608454"/>
    <lineage>
        <taxon>Eukaryota</taxon>
        <taxon>Metazoa</taxon>
        <taxon>Chordata</taxon>
        <taxon>Craniata</taxon>
        <taxon>Vertebrata</taxon>
        <taxon>Euteleostomi</taxon>
        <taxon>Actinopterygii</taxon>
        <taxon>Neopterygii</taxon>
        <taxon>Teleostei</taxon>
        <taxon>Ostariophysi</taxon>
        <taxon>Cypriniformes</taxon>
        <taxon>Cyprinidae</taxon>
        <taxon>Cyprininae</taxon>
        <taxon>Sinocyclocheilus</taxon>
    </lineage>
</organism>
<evidence type="ECO:0000256" key="3">
    <source>
        <dbReference type="ARBA" id="ARBA00022927"/>
    </source>
</evidence>
<reference evidence="6" key="1">
    <citation type="submission" date="2025-08" db="UniProtKB">
        <authorList>
            <consortium name="Ensembl"/>
        </authorList>
    </citation>
    <scope>IDENTIFICATION</scope>
</reference>
<evidence type="ECO:0000259" key="5">
    <source>
        <dbReference type="PROSITE" id="PS50195"/>
    </source>
</evidence>
<dbReference type="InterPro" id="IPR036871">
    <property type="entry name" value="PX_dom_sf"/>
</dbReference>
<evidence type="ECO:0000256" key="2">
    <source>
        <dbReference type="ARBA" id="ARBA00022448"/>
    </source>
</evidence>
<dbReference type="Pfam" id="PF09325">
    <property type="entry name" value="Vps5"/>
    <property type="match status" value="1"/>
</dbReference>
<evidence type="ECO:0000256" key="1">
    <source>
        <dbReference type="ARBA" id="ARBA00010883"/>
    </source>
</evidence>
<comment type="function">
    <text evidence="4">Involved in several stages of intracellular trafficking.</text>
</comment>
<dbReference type="GO" id="GO:0006907">
    <property type="term" value="P:pinocytosis"/>
    <property type="evidence" value="ECO:0007669"/>
    <property type="project" value="TreeGrafter"/>
</dbReference>
<evidence type="ECO:0000313" key="6">
    <source>
        <dbReference type="Ensembl" id="ENSSANP00000072647.1"/>
    </source>
</evidence>
<dbReference type="Pfam" id="PF00787">
    <property type="entry name" value="PX"/>
    <property type="match status" value="1"/>
</dbReference>
<dbReference type="FunFam" id="3.30.1520.10:FF:000001">
    <property type="entry name" value="Sorting nexin"/>
    <property type="match status" value="1"/>
</dbReference>
<dbReference type="FunFam" id="1.20.1270.60:FF:000008">
    <property type="entry name" value="Sorting nexin"/>
    <property type="match status" value="1"/>
</dbReference>
<dbReference type="GO" id="GO:0015031">
    <property type="term" value="P:protein transport"/>
    <property type="evidence" value="ECO:0007669"/>
    <property type="project" value="UniProtKB-KW"/>
</dbReference>
<evidence type="ECO:0000256" key="4">
    <source>
        <dbReference type="PIRNR" id="PIRNR036924"/>
    </source>
</evidence>
<dbReference type="InterPro" id="IPR027267">
    <property type="entry name" value="AH/BAR_dom_sf"/>
</dbReference>
<comment type="similarity">
    <text evidence="1 4">Belongs to the sorting nexin family.</text>
</comment>
<dbReference type="GO" id="GO:0034452">
    <property type="term" value="F:dynactin binding"/>
    <property type="evidence" value="ECO:0007669"/>
    <property type="project" value="TreeGrafter"/>
</dbReference>
<dbReference type="PIRSF" id="PIRSF036924">
    <property type="entry name" value="Snx5_Snx6"/>
    <property type="match status" value="1"/>
</dbReference>
<dbReference type="Ensembl" id="ENSSANT00000077228.1">
    <property type="protein sequence ID" value="ENSSANP00000072647.1"/>
    <property type="gene ID" value="ENSSANG00000036230.1"/>
</dbReference>
<proteinExistence type="inferred from homology"/>
<dbReference type="Gene3D" id="3.30.1520.10">
    <property type="entry name" value="Phox-like domain"/>
    <property type="match status" value="1"/>
</dbReference>
<gene>
    <name evidence="6" type="primary">snx5</name>
</gene>
<dbReference type="GO" id="GO:0035091">
    <property type="term" value="F:phosphatidylinositol binding"/>
    <property type="evidence" value="ECO:0007669"/>
    <property type="project" value="UniProtKB-UniRule"/>
</dbReference>
<dbReference type="PROSITE" id="PS50195">
    <property type="entry name" value="PX"/>
    <property type="match status" value="1"/>
</dbReference>
<dbReference type="PANTHER" id="PTHR45850:SF5">
    <property type="entry name" value="SORTING NEXIN-5"/>
    <property type="match status" value="1"/>
</dbReference>